<feature type="domain" description="ABC transporter" evidence="5">
    <location>
        <begin position="9"/>
        <end position="245"/>
    </location>
</feature>
<keyword evidence="3" id="KW-0547">Nucleotide-binding</keyword>
<dbReference type="InterPro" id="IPR017871">
    <property type="entry name" value="ABC_transporter-like_CS"/>
</dbReference>
<dbReference type="InterPro" id="IPR027417">
    <property type="entry name" value="P-loop_NTPase"/>
</dbReference>
<dbReference type="PROSITE" id="PS50893">
    <property type="entry name" value="ABC_TRANSPORTER_2"/>
    <property type="match status" value="2"/>
</dbReference>
<keyword evidence="1" id="KW-0813">Transport</keyword>
<dbReference type="PANTHER" id="PTHR43790">
    <property type="entry name" value="CARBOHYDRATE TRANSPORT ATP-BINDING PROTEIN MG119-RELATED"/>
    <property type="match status" value="1"/>
</dbReference>
<dbReference type="CDD" id="cd03216">
    <property type="entry name" value="ABC_Carb_Monos_I"/>
    <property type="match status" value="1"/>
</dbReference>
<dbReference type="InterPro" id="IPR050107">
    <property type="entry name" value="ABC_carbohydrate_import_ATPase"/>
</dbReference>
<reference evidence="6" key="1">
    <citation type="submission" date="2022-10" db="EMBL/GenBank/DDBJ databases">
        <title>The WGS of Solirubrobacter phytolaccae KCTC 29190.</title>
        <authorList>
            <person name="Jiang Z."/>
        </authorList>
    </citation>
    <scope>NUCLEOTIDE SEQUENCE</scope>
    <source>
        <strain evidence="6">KCTC 29190</strain>
    </source>
</reference>
<keyword evidence="2" id="KW-0677">Repeat</keyword>
<dbReference type="Gene3D" id="3.40.50.300">
    <property type="entry name" value="P-loop containing nucleotide triphosphate hydrolases"/>
    <property type="match status" value="2"/>
</dbReference>
<dbReference type="GO" id="GO:0016887">
    <property type="term" value="F:ATP hydrolysis activity"/>
    <property type="evidence" value="ECO:0007669"/>
    <property type="project" value="InterPro"/>
</dbReference>
<accession>A0A9X3NNC4</accession>
<dbReference type="EMBL" id="JAPDDP010000080">
    <property type="protein sequence ID" value="MDA0184572.1"/>
    <property type="molecule type" value="Genomic_DNA"/>
</dbReference>
<dbReference type="Pfam" id="PF00005">
    <property type="entry name" value="ABC_tran"/>
    <property type="match status" value="2"/>
</dbReference>
<dbReference type="InterPro" id="IPR003593">
    <property type="entry name" value="AAA+_ATPase"/>
</dbReference>
<name>A0A9X3NNC4_9ACTN</name>
<gene>
    <name evidence="6" type="ORF">OJ997_29995</name>
</gene>
<dbReference type="RefSeq" id="WP_270029028.1">
    <property type="nucleotide sequence ID" value="NZ_JAPDDP010000080.1"/>
</dbReference>
<keyword evidence="4 6" id="KW-0067">ATP-binding</keyword>
<organism evidence="6 7">
    <name type="scientific">Solirubrobacter phytolaccae</name>
    <dbReference type="NCBI Taxonomy" id="1404360"/>
    <lineage>
        <taxon>Bacteria</taxon>
        <taxon>Bacillati</taxon>
        <taxon>Actinomycetota</taxon>
        <taxon>Thermoleophilia</taxon>
        <taxon>Solirubrobacterales</taxon>
        <taxon>Solirubrobacteraceae</taxon>
        <taxon>Solirubrobacter</taxon>
    </lineage>
</organism>
<evidence type="ECO:0000313" key="7">
    <source>
        <dbReference type="Proteomes" id="UP001147653"/>
    </source>
</evidence>
<comment type="caution">
    <text evidence="6">The sequence shown here is derived from an EMBL/GenBank/DDBJ whole genome shotgun (WGS) entry which is preliminary data.</text>
</comment>
<dbReference type="Proteomes" id="UP001147653">
    <property type="component" value="Unassembled WGS sequence"/>
</dbReference>
<dbReference type="SUPFAM" id="SSF52540">
    <property type="entry name" value="P-loop containing nucleoside triphosphate hydrolases"/>
    <property type="match status" value="2"/>
</dbReference>
<dbReference type="AlphaFoldDB" id="A0A9X3NNC4"/>
<sequence length="511" mass="55291">MSESTAPLLEVRGITKQYPGVMALKGMDFDVRAGEVHCLLGPNGAGKSTLIKCISGVHAPTEGEILIEGKPLPVGEPSQSMALGIGTIYQELDLVEDLRVAESIFLGHEPRRLGLLDRAKMRADTTALLERLEHGDIKPDMFVRQLRPAAQQIVSIARALSRNVKLLIMDEPSAILDDGEVEILFGVVRKLTADGVGVIYISHRLDEIPRIGDRVTVLSDGRTVATGLPADTPRAQLVEKMVGRKVDQLFPDRAKVAPDADVVLDVRGVSGLPRVKECSFQVRAGEVLGIGGLVGAGRSELLRLVYGLDKPNTGEVHLDGKKLPAGNPAVAIERGMGLAPEDRKSQGLLLQWSLAKNVSVADMSRFTTAGFINLREERKQTGEKLRELNTVPDNPNRITRELSGGNQQKVVLARWLLRECRVLLLDEPTRGVDVGAKAEIYRLIAELSAAGIAVVVVSSEMEELMGLSSRILIMREGELVAEVDGSTATEVELLSHAVAPTDTNVVLEETR</sequence>
<dbReference type="SMART" id="SM00382">
    <property type="entry name" value="AAA"/>
    <property type="match status" value="2"/>
</dbReference>
<evidence type="ECO:0000256" key="3">
    <source>
        <dbReference type="ARBA" id="ARBA00022741"/>
    </source>
</evidence>
<proteinExistence type="predicted"/>
<evidence type="ECO:0000256" key="1">
    <source>
        <dbReference type="ARBA" id="ARBA00022448"/>
    </source>
</evidence>
<evidence type="ECO:0000259" key="5">
    <source>
        <dbReference type="PROSITE" id="PS50893"/>
    </source>
</evidence>
<dbReference type="PANTHER" id="PTHR43790:SF9">
    <property type="entry name" value="GALACTOFURANOSE TRANSPORTER ATP-BINDING PROTEIN YTFR"/>
    <property type="match status" value="1"/>
</dbReference>
<evidence type="ECO:0000256" key="4">
    <source>
        <dbReference type="ARBA" id="ARBA00022840"/>
    </source>
</evidence>
<dbReference type="InterPro" id="IPR003439">
    <property type="entry name" value="ABC_transporter-like_ATP-bd"/>
</dbReference>
<feature type="domain" description="ABC transporter" evidence="5">
    <location>
        <begin position="257"/>
        <end position="501"/>
    </location>
</feature>
<dbReference type="GO" id="GO:0005524">
    <property type="term" value="F:ATP binding"/>
    <property type="evidence" value="ECO:0007669"/>
    <property type="project" value="UniProtKB-KW"/>
</dbReference>
<dbReference type="PROSITE" id="PS00211">
    <property type="entry name" value="ABC_TRANSPORTER_1"/>
    <property type="match status" value="1"/>
</dbReference>
<protein>
    <submittedName>
        <fullName evidence="6">Sugar ABC transporter ATP-binding protein</fullName>
    </submittedName>
</protein>
<evidence type="ECO:0000256" key="2">
    <source>
        <dbReference type="ARBA" id="ARBA00022737"/>
    </source>
</evidence>
<dbReference type="CDD" id="cd03215">
    <property type="entry name" value="ABC_Carb_Monos_II"/>
    <property type="match status" value="1"/>
</dbReference>
<keyword evidence="7" id="KW-1185">Reference proteome</keyword>
<evidence type="ECO:0000313" key="6">
    <source>
        <dbReference type="EMBL" id="MDA0184572.1"/>
    </source>
</evidence>